<keyword evidence="7 11" id="KW-0249">Electron transport</keyword>
<gene>
    <name evidence="13" type="ORF">ILUMI_24090</name>
</gene>
<keyword evidence="14" id="KW-1185">Reference proteome</keyword>
<keyword evidence="5 12" id="KW-0812">Transmembrane</keyword>
<evidence type="ECO:0000256" key="4">
    <source>
        <dbReference type="ARBA" id="ARBA00022660"/>
    </source>
</evidence>
<evidence type="ECO:0000256" key="6">
    <source>
        <dbReference type="ARBA" id="ARBA00022792"/>
    </source>
</evidence>
<organism evidence="13 14">
    <name type="scientific">Ignelater luminosus</name>
    <name type="common">Cucubano</name>
    <name type="synonym">Pyrophorus luminosus</name>
    <dbReference type="NCBI Taxonomy" id="2038154"/>
    <lineage>
        <taxon>Eukaryota</taxon>
        <taxon>Metazoa</taxon>
        <taxon>Ecdysozoa</taxon>
        <taxon>Arthropoda</taxon>
        <taxon>Hexapoda</taxon>
        <taxon>Insecta</taxon>
        <taxon>Pterygota</taxon>
        <taxon>Neoptera</taxon>
        <taxon>Endopterygota</taxon>
        <taxon>Coleoptera</taxon>
        <taxon>Polyphaga</taxon>
        <taxon>Elateriformia</taxon>
        <taxon>Elateroidea</taxon>
        <taxon>Elateridae</taxon>
        <taxon>Agrypninae</taxon>
        <taxon>Pyrophorini</taxon>
        <taxon>Ignelater</taxon>
    </lineage>
</organism>
<dbReference type="GO" id="GO:0006120">
    <property type="term" value="P:mitochondrial electron transport, NADH to ubiquinone"/>
    <property type="evidence" value="ECO:0007669"/>
    <property type="project" value="InterPro"/>
</dbReference>
<sequence>MAQGPPPPSTPVELLTNKGIIEEPFVNKFWGPALFGTFTFIGVCVSNWFTRRPVFAGIQKHIILSGTAAVIGKFVDDYRAGYLAERDAVLRHYIELHPADFPPFERKKFADVLEPWVPIR</sequence>
<keyword evidence="3 11" id="KW-0813">Transport</keyword>
<evidence type="ECO:0000313" key="14">
    <source>
        <dbReference type="Proteomes" id="UP000801492"/>
    </source>
</evidence>
<evidence type="ECO:0000313" key="13">
    <source>
        <dbReference type="EMBL" id="KAF2882087.1"/>
    </source>
</evidence>
<evidence type="ECO:0000256" key="11">
    <source>
        <dbReference type="PIRNR" id="PIRNR017834"/>
    </source>
</evidence>
<feature type="transmembrane region" description="Helical" evidence="12">
    <location>
        <begin position="29"/>
        <end position="50"/>
    </location>
</feature>
<evidence type="ECO:0000256" key="2">
    <source>
        <dbReference type="ARBA" id="ARBA00008674"/>
    </source>
</evidence>
<dbReference type="PANTHER" id="PTHR13099:SF0">
    <property type="entry name" value="NADH DEHYDROGENASE [UBIQUINONE] 1 SUBUNIT C2-RELATED"/>
    <property type="match status" value="1"/>
</dbReference>
<keyword evidence="6 11" id="KW-0999">Mitochondrion inner membrane</keyword>
<evidence type="ECO:0000256" key="7">
    <source>
        <dbReference type="ARBA" id="ARBA00022982"/>
    </source>
</evidence>
<keyword evidence="10 11" id="KW-0472">Membrane</keyword>
<accession>A0A8K0FZ29</accession>
<evidence type="ECO:0000256" key="1">
    <source>
        <dbReference type="ARBA" id="ARBA00004298"/>
    </source>
</evidence>
<evidence type="ECO:0000256" key="5">
    <source>
        <dbReference type="ARBA" id="ARBA00022692"/>
    </source>
</evidence>
<keyword evidence="9 11" id="KW-0496">Mitochondrion</keyword>
<proteinExistence type="inferred from homology"/>
<name>A0A8K0FZ29_IGNLU</name>
<evidence type="ECO:0000256" key="8">
    <source>
        <dbReference type="ARBA" id="ARBA00022989"/>
    </source>
</evidence>
<evidence type="ECO:0000256" key="9">
    <source>
        <dbReference type="ARBA" id="ARBA00023128"/>
    </source>
</evidence>
<dbReference type="InterPro" id="IPR009423">
    <property type="entry name" value="NDUC2"/>
</dbReference>
<dbReference type="OrthoDB" id="6329847at2759"/>
<comment type="function">
    <text evidence="11">Accessory subunit of the mitochondrial membrane respiratory chain NADH dehydrogenase (Complex I), that is believed not to be involved in catalysis. Complex I functions in the transfer of electrons from NADH to the respiratory chain. The immediate electron acceptor for the enzyme is believed to be ubiquinone.</text>
</comment>
<dbReference type="Pfam" id="PF06374">
    <property type="entry name" value="NDUF_C2"/>
    <property type="match status" value="1"/>
</dbReference>
<keyword evidence="4 11" id="KW-0679">Respiratory chain</keyword>
<dbReference type="PANTHER" id="PTHR13099">
    <property type="entry name" value="NADH-UBIQUINONE OXIDOREDUCTASE SUBUNIT B14.5B"/>
    <property type="match status" value="1"/>
</dbReference>
<keyword evidence="8 12" id="KW-1133">Transmembrane helix</keyword>
<comment type="caution">
    <text evidence="13">The sequence shown here is derived from an EMBL/GenBank/DDBJ whole genome shotgun (WGS) entry which is preliminary data.</text>
</comment>
<dbReference type="GO" id="GO:0005743">
    <property type="term" value="C:mitochondrial inner membrane"/>
    <property type="evidence" value="ECO:0007669"/>
    <property type="project" value="UniProtKB-SubCell"/>
</dbReference>
<dbReference type="AlphaFoldDB" id="A0A8K0FZ29"/>
<dbReference type="EMBL" id="VTPC01090655">
    <property type="protein sequence ID" value="KAF2882087.1"/>
    <property type="molecule type" value="Genomic_DNA"/>
</dbReference>
<comment type="similarity">
    <text evidence="2 11">Belongs to the complex I NDUFC2 subunit family.</text>
</comment>
<protein>
    <recommendedName>
        <fullName evidence="11">NADH dehydrogenase [ubiquinone] 1 subunit C2</fullName>
    </recommendedName>
</protein>
<reference evidence="13" key="1">
    <citation type="submission" date="2019-08" db="EMBL/GenBank/DDBJ databases">
        <title>The genome of the North American firefly Photinus pyralis.</title>
        <authorList>
            <consortium name="Photinus pyralis genome working group"/>
            <person name="Fallon T.R."/>
            <person name="Sander Lower S.E."/>
            <person name="Weng J.-K."/>
        </authorList>
    </citation>
    <scope>NUCLEOTIDE SEQUENCE</scope>
    <source>
        <strain evidence="13">TRF0915ILg1</strain>
        <tissue evidence="13">Whole body</tissue>
    </source>
</reference>
<dbReference type="PIRSF" id="PIRSF017834">
    <property type="entry name" value="NADH-UbQ_OxRdtase_b14.5b"/>
    <property type="match status" value="1"/>
</dbReference>
<evidence type="ECO:0000256" key="12">
    <source>
        <dbReference type="SAM" id="Phobius"/>
    </source>
</evidence>
<evidence type="ECO:0000256" key="3">
    <source>
        <dbReference type="ARBA" id="ARBA00022448"/>
    </source>
</evidence>
<dbReference type="Proteomes" id="UP000801492">
    <property type="component" value="Unassembled WGS sequence"/>
</dbReference>
<comment type="subcellular location">
    <subcellularLocation>
        <location evidence="1">Mitochondrion inner membrane</location>
        <topology evidence="1">Single-pass membrane protein</topology>
        <orientation evidence="1">Matrix side</orientation>
    </subcellularLocation>
</comment>
<evidence type="ECO:0000256" key="10">
    <source>
        <dbReference type="ARBA" id="ARBA00023136"/>
    </source>
</evidence>